<evidence type="ECO:0000313" key="2">
    <source>
        <dbReference type="Proteomes" id="UP000184267"/>
    </source>
</evidence>
<dbReference type="AlphaFoldDB" id="A0A1M2VG65"/>
<keyword evidence="2" id="KW-1185">Reference proteome</keyword>
<gene>
    <name evidence="1" type="ORF">TRAPUB_2604</name>
</gene>
<sequence length="317" mass="35632">MGLREWILQPLLQPLNDILRPAYVLKLLMSPMKPFPDHLLDALWFALQELGEMTFIDLSFTALSCNQVINILSRSTEVHAVSLSGNPNIQPIDLPRIISSAPSLRRLHVMHMMELNVQPTLRTLLVALPSSFRQIEGLMNPQLLACSHTVDWSATFTFCHETRASVNGSHHISIPLFTPAQVVQALTQILPLVFQENGYGESTKLWRHDLQLAAQAGANNYAVPAEGFPFYMAAPMFLYAALSCGTLRPAQSWAARPVVSVPSDSFWNMGQIEGWGCWVFHFDWDHRRHRDHIPGKTRWGFILYEMVSLDCATAGSS</sequence>
<evidence type="ECO:0000313" key="1">
    <source>
        <dbReference type="EMBL" id="OJT06527.1"/>
    </source>
</evidence>
<protein>
    <submittedName>
        <fullName evidence="1">Uncharacterized protein</fullName>
    </submittedName>
</protein>
<proteinExistence type="predicted"/>
<dbReference type="Proteomes" id="UP000184267">
    <property type="component" value="Unassembled WGS sequence"/>
</dbReference>
<dbReference type="SUPFAM" id="SSF52047">
    <property type="entry name" value="RNI-like"/>
    <property type="match status" value="1"/>
</dbReference>
<reference evidence="1 2" key="1">
    <citation type="submission" date="2016-10" db="EMBL/GenBank/DDBJ databases">
        <title>Genome sequence of the basidiomycete white-rot fungus Trametes pubescens.</title>
        <authorList>
            <person name="Makela M.R."/>
            <person name="Granchi Z."/>
            <person name="Peng M."/>
            <person name="De Vries R.P."/>
            <person name="Grigoriev I."/>
            <person name="Riley R."/>
            <person name="Hilden K."/>
        </authorList>
    </citation>
    <scope>NUCLEOTIDE SEQUENCE [LARGE SCALE GENOMIC DNA]</scope>
    <source>
        <strain evidence="1 2">FBCC735</strain>
    </source>
</reference>
<dbReference type="EMBL" id="MNAD01001304">
    <property type="protein sequence ID" value="OJT06527.1"/>
    <property type="molecule type" value="Genomic_DNA"/>
</dbReference>
<name>A0A1M2VG65_TRAPU</name>
<comment type="caution">
    <text evidence="1">The sequence shown here is derived from an EMBL/GenBank/DDBJ whole genome shotgun (WGS) entry which is preliminary data.</text>
</comment>
<accession>A0A1M2VG65</accession>
<dbReference type="OrthoDB" id="3515175at2759"/>
<organism evidence="1 2">
    <name type="scientific">Trametes pubescens</name>
    <name type="common">White-rot fungus</name>
    <dbReference type="NCBI Taxonomy" id="154538"/>
    <lineage>
        <taxon>Eukaryota</taxon>
        <taxon>Fungi</taxon>
        <taxon>Dikarya</taxon>
        <taxon>Basidiomycota</taxon>
        <taxon>Agaricomycotina</taxon>
        <taxon>Agaricomycetes</taxon>
        <taxon>Polyporales</taxon>
        <taxon>Polyporaceae</taxon>
        <taxon>Trametes</taxon>
    </lineage>
</organism>
<dbReference type="STRING" id="154538.A0A1M2VG65"/>